<dbReference type="AlphaFoldDB" id="A0A9L0T437"/>
<sequence>MEMLLIFCMLILYSATLLNLLIRSKRFLVGSLGFSIYKIRSFANRDSFTFSFPIVMPFISFSCLIALARTYSTMLNRSGECVHLCLVPSLRGKAFSLSLLSMM</sequence>
<name>A0A9L0T437_HORSE</name>
<keyword evidence="3" id="KW-1185">Reference proteome</keyword>
<feature type="transmembrane region" description="Helical" evidence="1">
    <location>
        <begin position="47"/>
        <end position="68"/>
    </location>
</feature>
<keyword evidence="1" id="KW-1133">Transmembrane helix</keyword>
<keyword evidence="1" id="KW-0812">Transmembrane</keyword>
<organism evidence="2 3">
    <name type="scientific">Equus caballus</name>
    <name type="common">Horse</name>
    <dbReference type="NCBI Taxonomy" id="9796"/>
    <lineage>
        <taxon>Eukaryota</taxon>
        <taxon>Metazoa</taxon>
        <taxon>Chordata</taxon>
        <taxon>Craniata</taxon>
        <taxon>Vertebrata</taxon>
        <taxon>Euteleostomi</taxon>
        <taxon>Mammalia</taxon>
        <taxon>Eutheria</taxon>
        <taxon>Laurasiatheria</taxon>
        <taxon>Perissodactyla</taxon>
        <taxon>Equidae</taxon>
        <taxon>Equus</taxon>
    </lineage>
</organism>
<protein>
    <submittedName>
        <fullName evidence="2">Uncharacterized protein</fullName>
    </submittedName>
</protein>
<keyword evidence="1" id="KW-0472">Membrane</keyword>
<dbReference type="GeneTree" id="ENSGT01140000284531"/>
<reference evidence="2" key="2">
    <citation type="submission" date="2025-08" db="UniProtKB">
        <authorList>
            <consortium name="Ensembl"/>
        </authorList>
    </citation>
    <scope>IDENTIFICATION</scope>
    <source>
        <strain evidence="2">Thoroughbred</strain>
    </source>
</reference>
<proteinExistence type="predicted"/>
<reference evidence="2" key="3">
    <citation type="submission" date="2025-09" db="UniProtKB">
        <authorList>
            <consortium name="Ensembl"/>
        </authorList>
    </citation>
    <scope>IDENTIFICATION</scope>
    <source>
        <strain evidence="2">Thoroughbred</strain>
    </source>
</reference>
<dbReference type="Proteomes" id="UP000002281">
    <property type="component" value="Chromosome 8"/>
</dbReference>
<evidence type="ECO:0000256" key="1">
    <source>
        <dbReference type="SAM" id="Phobius"/>
    </source>
</evidence>
<evidence type="ECO:0000313" key="3">
    <source>
        <dbReference type="Proteomes" id="UP000002281"/>
    </source>
</evidence>
<dbReference type="Ensembl" id="ENSECAT00000105047.1">
    <property type="protein sequence ID" value="ENSECAP00000081285.1"/>
    <property type="gene ID" value="ENSECAG00000060136.1"/>
</dbReference>
<reference evidence="2 3" key="1">
    <citation type="journal article" date="2009" name="Science">
        <title>Genome sequence, comparative analysis, and population genetics of the domestic horse.</title>
        <authorList>
            <consortium name="Broad Institute Genome Sequencing Platform"/>
            <consortium name="Broad Institute Whole Genome Assembly Team"/>
            <person name="Wade C.M."/>
            <person name="Giulotto E."/>
            <person name="Sigurdsson S."/>
            <person name="Zoli M."/>
            <person name="Gnerre S."/>
            <person name="Imsland F."/>
            <person name="Lear T.L."/>
            <person name="Adelson D.L."/>
            <person name="Bailey E."/>
            <person name="Bellone R.R."/>
            <person name="Bloecker H."/>
            <person name="Distl O."/>
            <person name="Edgar R.C."/>
            <person name="Garber M."/>
            <person name="Leeb T."/>
            <person name="Mauceli E."/>
            <person name="MacLeod J.N."/>
            <person name="Penedo M.C.T."/>
            <person name="Raison J.M."/>
            <person name="Sharpe T."/>
            <person name="Vogel J."/>
            <person name="Andersson L."/>
            <person name="Antczak D.F."/>
            <person name="Biagi T."/>
            <person name="Binns M.M."/>
            <person name="Chowdhary B.P."/>
            <person name="Coleman S.J."/>
            <person name="Della Valle G."/>
            <person name="Fryc S."/>
            <person name="Guerin G."/>
            <person name="Hasegawa T."/>
            <person name="Hill E.W."/>
            <person name="Jurka J."/>
            <person name="Kiialainen A."/>
            <person name="Lindgren G."/>
            <person name="Liu J."/>
            <person name="Magnani E."/>
            <person name="Mickelson J.R."/>
            <person name="Murray J."/>
            <person name="Nergadze S.G."/>
            <person name="Onofrio R."/>
            <person name="Pedroni S."/>
            <person name="Piras M.F."/>
            <person name="Raudsepp T."/>
            <person name="Rocchi M."/>
            <person name="Roeed K.H."/>
            <person name="Ryder O.A."/>
            <person name="Searle S."/>
            <person name="Skow L."/>
            <person name="Swinburne J.E."/>
            <person name="Syvaenen A.C."/>
            <person name="Tozaki T."/>
            <person name="Valberg S.J."/>
            <person name="Vaudin M."/>
            <person name="White J.R."/>
            <person name="Zody M.C."/>
            <person name="Lander E.S."/>
            <person name="Lindblad-Toh K."/>
        </authorList>
    </citation>
    <scope>NUCLEOTIDE SEQUENCE [LARGE SCALE GENOMIC DNA]</scope>
    <source>
        <strain evidence="2 3">Thoroughbred</strain>
    </source>
</reference>
<evidence type="ECO:0000313" key="2">
    <source>
        <dbReference type="Ensembl" id="ENSECAP00000081285.1"/>
    </source>
</evidence>
<accession>A0A9L0T437</accession>